<dbReference type="AlphaFoldDB" id="A0A644XB57"/>
<name>A0A644XB57_9ZZZZ</name>
<dbReference type="EMBL" id="VSSQ01002050">
    <property type="protein sequence ID" value="MPM12988.1"/>
    <property type="molecule type" value="Genomic_DNA"/>
</dbReference>
<evidence type="ECO:0000259" key="1">
    <source>
        <dbReference type="PROSITE" id="PS50943"/>
    </source>
</evidence>
<dbReference type="InterPro" id="IPR001387">
    <property type="entry name" value="Cro/C1-type_HTH"/>
</dbReference>
<dbReference type="PROSITE" id="PS50943">
    <property type="entry name" value="HTH_CROC1"/>
    <property type="match status" value="1"/>
</dbReference>
<feature type="domain" description="HTH cro/C1-type" evidence="1">
    <location>
        <begin position="36"/>
        <end position="90"/>
    </location>
</feature>
<evidence type="ECO:0000313" key="2">
    <source>
        <dbReference type="EMBL" id="MPM12988.1"/>
    </source>
</evidence>
<proteinExistence type="predicted"/>
<organism evidence="2">
    <name type="scientific">bioreactor metagenome</name>
    <dbReference type="NCBI Taxonomy" id="1076179"/>
    <lineage>
        <taxon>unclassified sequences</taxon>
        <taxon>metagenomes</taxon>
        <taxon>ecological metagenomes</taxon>
    </lineage>
</organism>
<accession>A0A644XB57</accession>
<dbReference type="Pfam" id="PF01381">
    <property type="entry name" value="HTH_3"/>
    <property type="match status" value="1"/>
</dbReference>
<dbReference type="GO" id="GO:0003677">
    <property type="term" value="F:DNA binding"/>
    <property type="evidence" value="ECO:0007669"/>
    <property type="project" value="InterPro"/>
</dbReference>
<dbReference type="InterPro" id="IPR010982">
    <property type="entry name" value="Lambda_DNA-bd_dom_sf"/>
</dbReference>
<comment type="caution">
    <text evidence="2">The sequence shown here is derived from an EMBL/GenBank/DDBJ whole genome shotgun (WGS) entry which is preliminary data.</text>
</comment>
<reference evidence="2" key="1">
    <citation type="submission" date="2019-08" db="EMBL/GenBank/DDBJ databases">
        <authorList>
            <person name="Kucharzyk K."/>
            <person name="Murdoch R.W."/>
            <person name="Higgins S."/>
            <person name="Loffler F."/>
        </authorList>
    </citation>
    <scope>NUCLEOTIDE SEQUENCE</scope>
</reference>
<dbReference type="Gene3D" id="1.10.260.40">
    <property type="entry name" value="lambda repressor-like DNA-binding domains"/>
    <property type="match status" value="1"/>
</dbReference>
<dbReference type="SMART" id="SM00530">
    <property type="entry name" value="HTH_XRE"/>
    <property type="match status" value="1"/>
</dbReference>
<dbReference type="SUPFAM" id="SSF47413">
    <property type="entry name" value="lambda repressor-like DNA-binding domains"/>
    <property type="match status" value="1"/>
</dbReference>
<sequence length="144" mass="16421">MKTRRKPSTTLTRIMASLDEATLRRTRDRMLVASKISDILKAKNISQRKFSEMLGKCESEISEMLSGNRNFTVDTLSDISNCLKVDIMQLSFIPTTRISKHDILTKVPKKRRPKIYDMNNVKSISLESLGWQSYSLTGCISLAF</sequence>
<gene>
    <name evidence="2" type="ORF">SDC9_59343</name>
</gene>
<protein>
    <recommendedName>
        <fullName evidence="1">HTH cro/C1-type domain-containing protein</fullName>
    </recommendedName>
</protein>